<evidence type="ECO:0008006" key="5">
    <source>
        <dbReference type="Google" id="ProtNLM"/>
    </source>
</evidence>
<dbReference type="PANTHER" id="PTHR35392:SF3">
    <property type="entry name" value="ZN(2)-C6 FUNGAL-TYPE DOMAIN-CONTAINING PROTEIN"/>
    <property type="match status" value="1"/>
</dbReference>
<reference evidence="3" key="1">
    <citation type="journal article" date="2021" name="Nat. Commun.">
        <title>Genetic determinants of endophytism in the Arabidopsis root mycobiome.</title>
        <authorList>
            <person name="Mesny F."/>
            <person name="Miyauchi S."/>
            <person name="Thiergart T."/>
            <person name="Pickel B."/>
            <person name="Atanasova L."/>
            <person name="Karlsson M."/>
            <person name="Huettel B."/>
            <person name="Barry K.W."/>
            <person name="Haridas S."/>
            <person name="Chen C."/>
            <person name="Bauer D."/>
            <person name="Andreopoulos W."/>
            <person name="Pangilinan J."/>
            <person name="LaButti K."/>
            <person name="Riley R."/>
            <person name="Lipzen A."/>
            <person name="Clum A."/>
            <person name="Drula E."/>
            <person name="Henrissat B."/>
            <person name="Kohler A."/>
            <person name="Grigoriev I.V."/>
            <person name="Martin F.M."/>
            <person name="Hacquard S."/>
        </authorList>
    </citation>
    <scope>NUCLEOTIDE SEQUENCE</scope>
    <source>
        <strain evidence="3">MPI-CAGE-CH-0230</strain>
    </source>
</reference>
<dbReference type="InterPro" id="IPR052973">
    <property type="entry name" value="Fungal_sec-metab_reg_TF"/>
</dbReference>
<name>A0A9P8YDU0_9PEZI</name>
<proteinExistence type="predicted"/>
<dbReference type="GeneID" id="70187874"/>
<dbReference type="AlphaFoldDB" id="A0A9P8YDU0"/>
<dbReference type="GO" id="GO:0000981">
    <property type="term" value="F:DNA-binding transcription factor activity, RNA polymerase II-specific"/>
    <property type="evidence" value="ECO:0007669"/>
    <property type="project" value="InterPro"/>
</dbReference>
<dbReference type="EMBL" id="JAGTJQ010000003">
    <property type="protein sequence ID" value="KAH7035126.1"/>
    <property type="molecule type" value="Genomic_DNA"/>
</dbReference>
<organism evidence="3 4">
    <name type="scientific">Microdochium trichocladiopsis</name>
    <dbReference type="NCBI Taxonomy" id="1682393"/>
    <lineage>
        <taxon>Eukaryota</taxon>
        <taxon>Fungi</taxon>
        <taxon>Dikarya</taxon>
        <taxon>Ascomycota</taxon>
        <taxon>Pezizomycotina</taxon>
        <taxon>Sordariomycetes</taxon>
        <taxon>Xylariomycetidae</taxon>
        <taxon>Xylariales</taxon>
        <taxon>Microdochiaceae</taxon>
        <taxon>Microdochium</taxon>
    </lineage>
</organism>
<dbReference type="InterPro" id="IPR001138">
    <property type="entry name" value="Zn2Cys6_DnaBD"/>
</dbReference>
<dbReference type="GO" id="GO:0008270">
    <property type="term" value="F:zinc ion binding"/>
    <property type="evidence" value="ECO:0007669"/>
    <property type="project" value="InterPro"/>
</dbReference>
<accession>A0A9P8YDU0</accession>
<dbReference type="RefSeq" id="XP_046015219.1">
    <property type="nucleotide sequence ID" value="XM_046158328.1"/>
</dbReference>
<evidence type="ECO:0000256" key="1">
    <source>
        <dbReference type="ARBA" id="ARBA00023242"/>
    </source>
</evidence>
<evidence type="ECO:0000313" key="4">
    <source>
        <dbReference type="Proteomes" id="UP000756346"/>
    </source>
</evidence>
<evidence type="ECO:0000256" key="2">
    <source>
        <dbReference type="SAM" id="MobiDB-lite"/>
    </source>
</evidence>
<keyword evidence="4" id="KW-1185">Reference proteome</keyword>
<gene>
    <name evidence="3" type="ORF">B0I36DRAFT_360550</name>
</gene>
<dbReference type="Proteomes" id="UP000756346">
    <property type="component" value="Unassembled WGS sequence"/>
</dbReference>
<comment type="caution">
    <text evidence="3">The sequence shown here is derived from an EMBL/GenBank/DDBJ whole genome shotgun (WGS) entry which is preliminary data.</text>
</comment>
<dbReference type="OrthoDB" id="3474066at2759"/>
<keyword evidence="1" id="KW-0539">Nucleus</keyword>
<protein>
    <recommendedName>
        <fullName evidence="5">Zn(2)-C6 fungal-type domain-containing protein</fullName>
    </recommendedName>
</protein>
<dbReference type="CDD" id="cd00067">
    <property type="entry name" value="GAL4"/>
    <property type="match status" value="1"/>
</dbReference>
<feature type="region of interest" description="Disordered" evidence="2">
    <location>
        <begin position="66"/>
        <end position="97"/>
    </location>
</feature>
<evidence type="ECO:0000313" key="3">
    <source>
        <dbReference type="EMBL" id="KAH7035126.1"/>
    </source>
</evidence>
<sequence>MSEDTPSLVQCLTNFSVCSPCSNSAYEPPAYAAPVANDYSYMHEKLSYRDEEEAESNYQASRVQGDPYKTADVDSPALSSYPPLQPSRDMITQPSTRSESMVYHNFNTARDHAGDPRIETPTTATGHPATVGHFSNGVEPHGMDLSQYKTMHPSRSPETGIFGNTEQTRELDIVLSSQRPPAAKRGPFRSNDERERTAETRKIGSCIRCRMQRIRCEIDPDDKHGTCLTCQRVSSVKIWRLPCLRYKITDVRLFKPGPVKGYEWTRRWTEGVPGDISLWESPDTKFVRVTEGYTKHNILLRVRRFVPQDGDSLSRTWVANGLKREVRIPAYAIVNLDEAKNAYDDYIKSGYYECCKSILKSKAKLLHATYLMAIKASQDPQTPDKERELLTKALRLWMAIRLTTKSTVIVGSETLGMDRDIMDNTSPLHGQIPLPPVMGAQIELVLIHQIQSALRRELLENLQAMTQANKHKTWFTTYLVTFILLHNVALLCQHDAGYARKHGMKTRFAREDMVQEYQTGANILLAYFHYCTKGVFPFSMDCKDQDLSTLAELDESKTKVVLATRKVVKEHRNQWAKIRQSADYENDLFYISQLYEEHWSPLPTI</sequence>
<dbReference type="PANTHER" id="PTHR35392">
    <property type="entry name" value="ZN(II)2CYS6 TRANSCRIPTION FACTOR (EUROFUNG)-RELATED-RELATED"/>
    <property type="match status" value="1"/>
</dbReference>